<dbReference type="Pfam" id="PF03094">
    <property type="entry name" value="Mlo"/>
    <property type="match status" value="2"/>
</dbReference>
<protein>
    <recommendedName>
        <fullName evidence="11">MLO-like protein</fullName>
    </recommendedName>
</protein>
<reference evidence="9" key="1">
    <citation type="submission" date="2023-07" db="EMBL/GenBank/DDBJ databases">
        <title>A chromosome-level genome assembly of Lolium multiflorum.</title>
        <authorList>
            <person name="Chen Y."/>
            <person name="Copetti D."/>
            <person name="Kolliker R."/>
            <person name="Studer B."/>
        </authorList>
    </citation>
    <scope>NUCLEOTIDE SEQUENCE</scope>
    <source>
        <strain evidence="9">02402/16</strain>
        <tissue evidence="9">Leaf</tissue>
    </source>
</reference>
<feature type="transmembrane region" description="Helical" evidence="8">
    <location>
        <begin position="357"/>
        <end position="380"/>
    </location>
</feature>
<keyword evidence="5 8" id="KW-1133">Transmembrane helix</keyword>
<feature type="transmembrane region" description="Helical" evidence="8">
    <location>
        <begin position="649"/>
        <end position="671"/>
    </location>
</feature>
<feature type="transmembrane region" description="Helical" evidence="8">
    <location>
        <begin position="557"/>
        <end position="579"/>
    </location>
</feature>
<feature type="transmembrane region" description="Helical" evidence="8">
    <location>
        <begin position="507"/>
        <end position="527"/>
    </location>
</feature>
<dbReference type="Proteomes" id="UP001231189">
    <property type="component" value="Unassembled WGS sequence"/>
</dbReference>
<proteinExistence type="inferred from homology"/>
<comment type="subcellular location">
    <subcellularLocation>
        <location evidence="1">Membrane</location>
        <topology evidence="1">Multi-pass membrane protein</topology>
    </subcellularLocation>
</comment>
<organism evidence="9 10">
    <name type="scientific">Lolium multiflorum</name>
    <name type="common">Italian ryegrass</name>
    <name type="synonym">Lolium perenne subsp. multiflorum</name>
    <dbReference type="NCBI Taxonomy" id="4521"/>
    <lineage>
        <taxon>Eukaryota</taxon>
        <taxon>Viridiplantae</taxon>
        <taxon>Streptophyta</taxon>
        <taxon>Embryophyta</taxon>
        <taxon>Tracheophyta</taxon>
        <taxon>Spermatophyta</taxon>
        <taxon>Magnoliopsida</taxon>
        <taxon>Liliopsida</taxon>
        <taxon>Poales</taxon>
        <taxon>Poaceae</taxon>
        <taxon>BOP clade</taxon>
        <taxon>Pooideae</taxon>
        <taxon>Poodae</taxon>
        <taxon>Poeae</taxon>
        <taxon>Poeae Chloroplast Group 2 (Poeae type)</taxon>
        <taxon>Loliodinae</taxon>
        <taxon>Loliinae</taxon>
        <taxon>Lolium</taxon>
    </lineage>
</organism>
<dbReference type="PANTHER" id="PTHR31942">
    <property type="entry name" value="MLO-LIKE PROTEIN 1"/>
    <property type="match status" value="1"/>
</dbReference>
<feature type="transmembrane region" description="Helical" evidence="8">
    <location>
        <begin position="273"/>
        <end position="292"/>
    </location>
</feature>
<evidence type="ECO:0000313" key="10">
    <source>
        <dbReference type="Proteomes" id="UP001231189"/>
    </source>
</evidence>
<keyword evidence="10" id="KW-1185">Reference proteome</keyword>
<evidence type="ECO:0000256" key="7">
    <source>
        <dbReference type="ARBA" id="ARBA00023265"/>
    </source>
</evidence>
<evidence type="ECO:0000256" key="8">
    <source>
        <dbReference type="SAM" id="Phobius"/>
    </source>
</evidence>
<evidence type="ECO:0000256" key="5">
    <source>
        <dbReference type="ARBA" id="ARBA00022989"/>
    </source>
</evidence>
<keyword evidence="7" id="KW-0568">Pathogenesis-related protein</keyword>
<dbReference type="EMBL" id="JAUUTY010000002">
    <property type="protein sequence ID" value="KAK1681217.1"/>
    <property type="molecule type" value="Genomic_DNA"/>
</dbReference>
<gene>
    <name evidence="9" type="ORF">QYE76_042065</name>
</gene>
<name>A0AAD8TG71_LOLMU</name>
<accession>A0AAD8TG71</accession>
<keyword evidence="4" id="KW-0611">Plant defense</keyword>
<sequence length="904" mass="103576">MAGGGGKARPLEFTPTWIVASVCSIIVIISLIFERLLHHLGKRLMRSRKKPLYETLLKVKEELMLLGFISLLLNVLQGPMGRWCVNPDIMRHLLPCKPPPRASRDTEHLGDALFAGAMGGARRLLAGGDDSEDYCMEKGKVSLLSAEAIHELHIFIFVLAVTHFVLSAITVLLGIAQTRNWQHWETKIQEKDVDASQMIKHVQEFKFIQDHFRGHRKRWKTVGWMRSFFKQFYGSVTKEDYTAMRLGFIMKHCSGNPKFRFYNYMIRALEVDFRKVVGISWYLWAMLMILLVLNVQGWYVYIWISLVPFIILLVVGSKLEHIITELAYEVAQKNRPIQGDLVVAPSDDFFWFRQPKLVLLLIHIVLFQNAFEIAFFFWLLVTYGFKSCIMGKPAYAITRVVISVVSQLLCGYSTLPLYAIVSHMGNSFKKSIFDDNVTEGLAIWADKARRRRTTVHATNLPIDEANSGEIQMQNTRDTSLLEQGTARILEFILLQGPPKGKPKPLEFTPTWIVASICSVIIVISLLFERFLHRLGKRLMRSRKKPLYEALLRVKEELMVLGFISLLLTVFQGAMGRLCVRRSVMRHLLPCKPPPLGAAAETAHFGDAVFTGVLGGARRLLAGGAISGDYCVNKGKVPVLSAEAIHQLHIFIFVLAVTHFILSAITVLLGVAQTRNWRHWESKIQTNNDSAPENFKHIQEFTFIQDHFKGHRKRWRIFGWMRSFFKQFYGSVTEEDYRTMRLGFIMKHCTPNFNFYNYMIRALEVDFKKVVGVSWYLWAMLMIFLLLNMLLVVGSKMEHIITELAYEVAQKHTAIQGDLVVAPSDDFFWFHRPKLVLLLIHVVLFQNAFEIAFFFWLLVSYGFKSCIMGNPAYAIARIVISIVSQLLCGYVTLPLYAIVSHVSLY</sequence>
<comment type="caution">
    <text evidence="9">The sequence shown here is derived from an EMBL/GenBank/DDBJ whole genome shotgun (WGS) entry which is preliminary data.</text>
</comment>
<dbReference type="GO" id="GO:0016020">
    <property type="term" value="C:membrane"/>
    <property type="evidence" value="ECO:0007669"/>
    <property type="project" value="UniProtKB-SubCell"/>
</dbReference>
<feature type="transmembrane region" description="Helical" evidence="8">
    <location>
        <begin position="877"/>
        <end position="898"/>
    </location>
</feature>
<comment type="similarity">
    <text evidence="2">Belongs to the MLO family.</text>
</comment>
<keyword evidence="3 8" id="KW-0812">Transmembrane</keyword>
<evidence type="ECO:0000256" key="3">
    <source>
        <dbReference type="ARBA" id="ARBA00022692"/>
    </source>
</evidence>
<evidence type="ECO:0000313" key="9">
    <source>
        <dbReference type="EMBL" id="KAK1681217.1"/>
    </source>
</evidence>
<evidence type="ECO:0000256" key="2">
    <source>
        <dbReference type="ARBA" id="ARBA00006574"/>
    </source>
</evidence>
<feature type="transmembrane region" description="Helical" evidence="8">
    <location>
        <begin position="17"/>
        <end position="38"/>
    </location>
</feature>
<feature type="transmembrane region" description="Helical" evidence="8">
    <location>
        <begin position="774"/>
        <end position="792"/>
    </location>
</feature>
<evidence type="ECO:0000256" key="4">
    <source>
        <dbReference type="ARBA" id="ARBA00022821"/>
    </source>
</evidence>
<dbReference type="PANTHER" id="PTHR31942:SF83">
    <property type="entry name" value="MLO-LIKE PROTEIN"/>
    <property type="match status" value="1"/>
</dbReference>
<dbReference type="AlphaFoldDB" id="A0AAD8TG71"/>
<evidence type="ECO:0000256" key="1">
    <source>
        <dbReference type="ARBA" id="ARBA00004141"/>
    </source>
</evidence>
<feature type="transmembrane region" description="Helical" evidence="8">
    <location>
        <begin position="152"/>
        <end position="175"/>
    </location>
</feature>
<evidence type="ECO:0008006" key="11">
    <source>
        <dbReference type="Google" id="ProtNLM"/>
    </source>
</evidence>
<feature type="transmembrane region" description="Helical" evidence="8">
    <location>
        <begin position="834"/>
        <end position="857"/>
    </location>
</feature>
<feature type="transmembrane region" description="Helical" evidence="8">
    <location>
        <begin position="400"/>
        <end position="421"/>
    </location>
</feature>
<dbReference type="InterPro" id="IPR004326">
    <property type="entry name" value="Mlo"/>
</dbReference>
<keyword evidence="6 8" id="KW-0472">Membrane</keyword>
<dbReference type="GO" id="GO:0006952">
    <property type="term" value="P:defense response"/>
    <property type="evidence" value="ECO:0007669"/>
    <property type="project" value="UniProtKB-KW"/>
</dbReference>
<feature type="transmembrane region" description="Helical" evidence="8">
    <location>
        <begin position="59"/>
        <end position="76"/>
    </location>
</feature>
<evidence type="ECO:0000256" key="6">
    <source>
        <dbReference type="ARBA" id="ARBA00023136"/>
    </source>
</evidence>